<organism evidence="2 3">
    <name type="scientific">Carboxylicivirga sediminis</name>
    <dbReference type="NCBI Taxonomy" id="2006564"/>
    <lineage>
        <taxon>Bacteria</taxon>
        <taxon>Pseudomonadati</taxon>
        <taxon>Bacteroidota</taxon>
        <taxon>Bacteroidia</taxon>
        <taxon>Marinilabiliales</taxon>
        <taxon>Marinilabiliaceae</taxon>
        <taxon>Carboxylicivirga</taxon>
    </lineage>
</organism>
<gene>
    <name evidence="2" type="ORF">KDU71_11000</name>
</gene>
<evidence type="ECO:0000313" key="2">
    <source>
        <dbReference type="EMBL" id="MBR8536085.1"/>
    </source>
</evidence>
<comment type="caution">
    <text evidence="2">The sequence shown here is derived from an EMBL/GenBank/DDBJ whole genome shotgun (WGS) entry which is preliminary data.</text>
</comment>
<dbReference type="Proteomes" id="UP000679220">
    <property type="component" value="Unassembled WGS sequence"/>
</dbReference>
<dbReference type="Gene3D" id="2.40.50.870">
    <property type="entry name" value="Protein of unknown function (DUF3299)"/>
    <property type="match status" value="1"/>
</dbReference>
<evidence type="ECO:0000256" key="1">
    <source>
        <dbReference type="SAM" id="SignalP"/>
    </source>
</evidence>
<dbReference type="RefSeq" id="WP_212190762.1">
    <property type="nucleotide sequence ID" value="NZ_JAGTAR010000015.1"/>
</dbReference>
<protein>
    <submittedName>
        <fullName evidence="2">DUF3299 domain-containing protein</fullName>
    </submittedName>
</protein>
<sequence>MRQLILLLLFVVNILTSAQNAKDISWTDLISHIEFSDPFKLLSYDQLYNLSQVAKLRALENNSEKRLSSQEMAVKDSLVALLTSEQVNVDSLLAIRYKIAELRKKQAEEVNNALNLKSIKISGYLLPLNYVNNKVTEFLLVPWVGACIHTPPPPKNQLIFLTAKEGLEVNSRFIAVTVEGVLKIESKTSELYLVDGTDNISSGYSIMNGKITVL</sequence>
<keyword evidence="1" id="KW-0732">Signal</keyword>
<dbReference type="Pfam" id="PF11736">
    <property type="entry name" value="DUF3299"/>
    <property type="match status" value="1"/>
</dbReference>
<feature type="chain" id="PRO_5036806189" evidence="1">
    <location>
        <begin position="22"/>
        <end position="214"/>
    </location>
</feature>
<keyword evidence="3" id="KW-1185">Reference proteome</keyword>
<name>A0A941IXI7_9BACT</name>
<accession>A0A941IXI7</accession>
<reference evidence="2" key="1">
    <citation type="journal article" date="2018" name="Int. J. Syst. Evol. Microbiol.">
        <title>Carboxylicivirga sediminis sp. nov., isolated from coastal sediment.</title>
        <authorList>
            <person name="Wang F.Q."/>
            <person name="Ren L.H."/>
            <person name="Zou R.J."/>
            <person name="Sun Y.Z."/>
            <person name="Liu X.J."/>
            <person name="Jiang F."/>
            <person name="Liu L.J."/>
        </authorList>
    </citation>
    <scope>NUCLEOTIDE SEQUENCE</scope>
    <source>
        <strain evidence="2">JR1</strain>
    </source>
</reference>
<dbReference type="InterPro" id="IPR021727">
    <property type="entry name" value="DUF3299"/>
</dbReference>
<dbReference type="AlphaFoldDB" id="A0A941IXI7"/>
<proteinExistence type="predicted"/>
<dbReference type="EMBL" id="JAGTAR010000015">
    <property type="protein sequence ID" value="MBR8536085.1"/>
    <property type="molecule type" value="Genomic_DNA"/>
</dbReference>
<evidence type="ECO:0000313" key="3">
    <source>
        <dbReference type="Proteomes" id="UP000679220"/>
    </source>
</evidence>
<feature type="signal peptide" evidence="1">
    <location>
        <begin position="1"/>
        <end position="21"/>
    </location>
</feature>
<reference evidence="2" key="2">
    <citation type="submission" date="2021-04" db="EMBL/GenBank/DDBJ databases">
        <authorList>
            <person name="Zhang T."/>
            <person name="Zhang Y."/>
            <person name="Lu D."/>
            <person name="Zuo D."/>
            <person name="Du Z."/>
        </authorList>
    </citation>
    <scope>NUCLEOTIDE SEQUENCE</scope>
    <source>
        <strain evidence="2">JR1</strain>
    </source>
</reference>